<proteinExistence type="predicted"/>
<dbReference type="Proteomes" id="UP000029424">
    <property type="component" value="Chromosome 2"/>
</dbReference>
<dbReference type="Pfam" id="PF13340">
    <property type="entry name" value="DUF4096"/>
    <property type="match status" value="1"/>
</dbReference>
<feature type="compositionally biased region" description="Basic and acidic residues" evidence="1">
    <location>
        <begin position="157"/>
        <end position="166"/>
    </location>
</feature>
<dbReference type="EMBL" id="CP008727">
    <property type="protein sequence ID" value="AIO69836.1"/>
    <property type="molecule type" value="Genomic_DNA"/>
</dbReference>
<dbReference type="AlphaFoldDB" id="A0AAI8BCQ4"/>
<dbReference type="PANTHER" id="PTHR46637">
    <property type="entry name" value="TIS1421-TRANSPOSASE PROTEIN A"/>
    <property type="match status" value="1"/>
</dbReference>
<accession>A0AAI8BCQ4</accession>
<keyword evidence="4" id="KW-1185">Reference proteome</keyword>
<gene>
    <name evidence="3" type="ORF">DM82_6112</name>
</gene>
<dbReference type="RefSeq" id="WP_010110227.1">
    <property type="nucleotide sequence ID" value="NZ_CP008727.1"/>
</dbReference>
<evidence type="ECO:0000313" key="4">
    <source>
        <dbReference type="Proteomes" id="UP000029424"/>
    </source>
</evidence>
<dbReference type="InterPro" id="IPR052909">
    <property type="entry name" value="Transposase_6_like"/>
</dbReference>
<dbReference type="InterPro" id="IPR025161">
    <property type="entry name" value="IS402-like_dom"/>
</dbReference>
<dbReference type="PANTHER" id="PTHR46637:SF1">
    <property type="entry name" value="BLL5188 PROTEIN"/>
    <property type="match status" value="1"/>
</dbReference>
<evidence type="ECO:0000313" key="3">
    <source>
        <dbReference type="EMBL" id="AIO69836.1"/>
    </source>
</evidence>
<evidence type="ECO:0000256" key="1">
    <source>
        <dbReference type="SAM" id="MobiDB-lite"/>
    </source>
</evidence>
<organism evidence="3 4">
    <name type="scientific">Burkholderia oklahomensis</name>
    <dbReference type="NCBI Taxonomy" id="342113"/>
    <lineage>
        <taxon>Bacteria</taxon>
        <taxon>Pseudomonadati</taxon>
        <taxon>Pseudomonadota</taxon>
        <taxon>Betaproteobacteria</taxon>
        <taxon>Burkholderiales</taxon>
        <taxon>Burkholderiaceae</taxon>
        <taxon>Burkholderia</taxon>
        <taxon>pseudomallei group</taxon>
    </lineage>
</organism>
<dbReference type="KEGG" id="bok:DM82_6112"/>
<feature type="domain" description="Insertion element IS402-like" evidence="2">
    <location>
        <begin position="6"/>
        <end position="80"/>
    </location>
</feature>
<evidence type="ECO:0000259" key="2">
    <source>
        <dbReference type="Pfam" id="PF13340"/>
    </source>
</evidence>
<name>A0AAI8BCQ4_9BURK</name>
<feature type="region of interest" description="Disordered" evidence="1">
    <location>
        <begin position="152"/>
        <end position="185"/>
    </location>
</feature>
<reference evidence="3 4" key="1">
    <citation type="submission" date="2014-06" db="EMBL/GenBank/DDBJ databases">
        <authorList>
            <person name="Bishop-Lilly K.A."/>
            <person name="Broomall S.M."/>
            <person name="Chain P.S."/>
            <person name="Chertkov O."/>
            <person name="Coyne S.R."/>
            <person name="Daligault H.E."/>
            <person name="Davenport K.W."/>
            <person name="Erkkila T."/>
            <person name="Frey K.G."/>
            <person name="Gibbons H.S."/>
            <person name="Gu W."/>
            <person name="Jaissle J."/>
            <person name="Johnson S.L."/>
            <person name="Koroleva G.I."/>
            <person name="Ladner J.T."/>
            <person name="Lo C.-C."/>
            <person name="Minogue T.D."/>
            <person name="Munk C."/>
            <person name="Palacios G.F."/>
            <person name="Redden C.L."/>
            <person name="Rosenzweig C.N."/>
            <person name="Scholz M.B."/>
            <person name="Teshima H."/>
            <person name="Xu Y."/>
        </authorList>
    </citation>
    <scope>NUCLEOTIDE SEQUENCE [LARGE SCALE GENOMIC DNA]</scope>
    <source>
        <strain evidence="3 4">EO147</strain>
    </source>
</reference>
<protein>
    <recommendedName>
        <fullName evidence="2">Insertion element IS402-like domain-containing protein</fullName>
    </recommendedName>
</protein>
<sequence>MFFDELNDEEWARLSTLIADEPIRLNRRGRPRAENRVVANAVLWILTTGEPWSKLPGRYPSGPTCRRRFEEWLASGTLGEMVKVLSEESGRAFAYVPPPPEPVAPVRRAESPADCDRLRGVFWQNPESWQLPVAQASVCRPGTGVNVRRFANDEEEGERRDVDASHHHGGFTVPGAPVRDHGHGRPPHPTSFSFGMHTPQTETYRGYTVYGIAQPVQNLMYRAWAEIVQEDRRVERSGLIGPRFTDAESAEQYALDWARQWIDRQCAGGRDAREASMPAAERASKSVPTIAGLSALALAETNIKHFAAERRRALADGRGDAPQVQVDRREYAYRVG</sequence>